<comment type="caution">
    <text evidence="2">The sequence shown here is derived from an EMBL/GenBank/DDBJ whole genome shotgun (WGS) entry which is preliminary data.</text>
</comment>
<gene>
    <name evidence="2" type="ORF">GJ700_18985</name>
</gene>
<reference evidence="2 3" key="1">
    <citation type="submission" date="2019-11" db="EMBL/GenBank/DDBJ databases">
        <title>Novel species isolated from a subtropical stream in China.</title>
        <authorList>
            <person name="Lu H."/>
        </authorList>
    </citation>
    <scope>NUCLEOTIDE SEQUENCE [LARGE SCALE GENOMIC DNA]</scope>
    <source>
        <strain evidence="2 3">FT92W</strain>
    </source>
</reference>
<organism evidence="2 3">
    <name type="scientific">Pseudoduganella rivuli</name>
    <dbReference type="NCBI Taxonomy" id="2666085"/>
    <lineage>
        <taxon>Bacteria</taxon>
        <taxon>Pseudomonadati</taxon>
        <taxon>Pseudomonadota</taxon>
        <taxon>Betaproteobacteria</taxon>
        <taxon>Burkholderiales</taxon>
        <taxon>Oxalobacteraceae</taxon>
        <taxon>Telluria group</taxon>
        <taxon>Pseudoduganella</taxon>
    </lineage>
</organism>
<evidence type="ECO:0000313" key="2">
    <source>
        <dbReference type="EMBL" id="MRV73800.1"/>
    </source>
</evidence>
<feature type="signal peptide" evidence="1">
    <location>
        <begin position="1"/>
        <end position="24"/>
    </location>
</feature>
<keyword evidence="1" id="KW-0732">Signal</keyword>
<protein>
    <recommendedName>
        <fullName evidence="4">Phenol degradation protein meta</fullName>
    </recommendedName>
</protein>
<keyword evidence="3" id="KW-1185">Reference proteome</keyword>
<dbReference type="InterPro" id="IPR025737">
    <property type="entry name" value="FApF"/>
</dbReference>
<name>A0A7X2LSR0_9BURK</name>
<dbReference type="EMBL" id="WKJJ01000011">
    <property type="protein sequence ID" value="MRV73800.1"/>
    <property type="molecule type" value="Genomic_DNA"/>
</dbReference>
<evidence type="ECO:0008006" key="4">
    <source>
        <dbReference type="Google" id="ProtNLM"/>
    </source>
</evidence>
<dbReference type="Proteomes" id="UP000446768">
    <property type="component" value="Unassembled WGS sequence"/>
</dbReference>
<dbReference type="Pfam" id="PF13557">
    <property type="entry name" value="Phenol_MetA_deg"/>
    <property type="match status" value="1"/>
</dbReference>
<dbReference type="AlphaFoldDB" id="A0A7X2LSR0"/>
<evidence type="ECO:0000313" key="3">
    <source>
        <dbReference type="Proteomes" id="UP000446768"/>
    </source>
</evidence>
<accession>A0A7X2LSR0</accession>
<sequence length="307" mass="32723">MNTRKFCAASLLLPLLCLAGSAAAVEGGAPITPFGVTDFGAGIMPPPSDVAAVGVRSTFYHASQLRDNSGNRSPVTTDLDVNSVGVAIIKMTRHEFLGAQYGYAAVLPLLDMKLGLGVPTPAGRLDLAGSKTALGDVSLVPVILQWAGAGWFQYAALQVQAPTGSYDKNRLANPGNHHWTWSPTYAFTRIGSSGFEVSSTIQVNFNTRNHATGYRSGAEWQHEFALGQHVGAYTAGLGGYHYRQLSDDDATGLANGNRARVTALGPALNFFDPRSGLPNVWIHAYKEFGARNRSQGTQLALRAAWVF</sequence>
<proteinExistence type="predicted"/>
<feature type="chain" id="PRO_5031399472" description="Phenol degradation protein meta" evidence="1">
    <location>
        <begin position="25"/>
        <end position="307"/>
    </location>
</feature>
<evidence type="ECO:0000256" key="1">
    <source>
        <dbReference type="SAM" id="SignalP"/>
    </source>
</evidence>
<dbReference type="RefSeq" id="WP_154376709.1">
    <property type="nucleotide sequence ID" value="NZ_WKJJ01000011.1"/>
</dbReference>